<evidence type="ECO:0000313" key="2">
    <source>
        <dbReference type="Proteomes" id="UP001143856"/>
    </source>
</evidence>
<dbReference type="EMBL" id="JAPDGR010002235">
    <property type="protein sequence ID" value="KAJ2976928.1"/>
    <property type="molecule type" value="Genomic_DNA"/>
</dbReference>
<organism evidence="1 2">
    <name type="scientific">Xylaria curta</name>
    <dbReference type="NCBI Taxonomy" id="42375"/>
    <lineage>
        <taxon>Eukaryota</taxon>
        <taxon>Fungi</taxon>
        <taxon>Dikarya</taxon>
        <taxon>Ascomycota</taxon>
        <taxon>Pezizomycotina</taxon>
        <taxon>Sordariomycetes</taxon>
        <taxon>Xylariomycetidae</taxon>
        <taxon>Xylariales</taxon>
        <taxon>Xylariaceae</taxon>
        <taxon>Xylaria</taxon>
    </lineage>
</organism>
<reference evidence="1" key="1">
    <citation type="submission" date="2022-10" db="EMBL/GenBank/DDBJ databases">
        <title>Genome Sequence of Xylaria curta.</title>
        <authorList>
            <person name="Buettner E."/>
        </authorList>
    </citation>
    <scope>NUCLEOTIDE SEQUENCE</scope>
    <source>
        <strain evidence="1">Babe10</strain>
    </source>
</reference>
<name>A0ACC1NDP9_9PEZI</name>
<protein>
    <submittedName>
        <fullName evidence="1">Uncharacterized protein</fullName>
    </submittedName>
</protein>
<accession>A0ACC1NDP9</accession>
<comment type="caution">
    <text evidence="1">The sequence shown here is derived from an EMBL/GenBank/DDBJ whole genome shotgun (WGS) entry which is preliminary data.</text>
</comment>
<evidence type="ECO:0000313" key="1">
    <source>
        <dbReference type="EMBL" id="KAJ2976928.1"/>
    </source>
</evidence>
<keyword evidence="2" id="KW-1185">Reference proteome</keyword>
<gene>
    <name evidence="1" type="ORF">NUW58_g7964</name>
</gene>
<dbReference type="Proteomes" id="UP001143856">
    <property type="component" value="Unassembled WGS sequence"/>
</dbReference>
<proteinExistence type="predicted"/>
<sequence>MEPTLPKIRRRKPIWSHGIAAPAPAQLGGRSTAPQDDSHSTAANPAWRDVIMFNIIGLTWNEDTPAHEVAAIHERLTNDLAQRLKDISPGAGGYLNEGDVMDPEWADSFYGANYERLLQIKKRVDPNGLFWAPTAVGSEDWYVTGQEPYITTQFGRLCRK</sequence>